<evidence type="ECO:0000259" key="1">
    <source>
        <dbReference type="Pfam" id="PF07999"/>
    </source>
</evidence>
<dbReference type="NCBIfam" id="TIGR01631">
    <property type="entry name" value="Trypano_RHS"/>
    <property type="match status" value="1"/>
</dbReference>
<dbReference type="Pfam" id="PF20445">
    <property type="entry name" value="RHS_N"/>
    <property type="match status" value="1"/>
</dbReference>
<evidence type="ECO:0000313" key="3">
    <source>
        <dbReference type="EMBL" id="AAL14360.1"/>
    </source>
</evidence>
<dbReference type="InterPro" id="IPR046835">
    <property type="entry name" value="RHS_N"/>
</dbReference>
<dbReference type="VEuPathDB" id="TriTrypDB:Tb927.6.160"/>
<sequence length="673" mass="77572">MNQNGGSVGDTWNVLNGWLNGAYRPMKRQADRENENPSETGEGKSLEEKLYDSIYNAKWSYVMSGYDTEPLGMKVFDGRPQQMWTKEEVDVSQTPETVNEPLPRHGNLEIAVLTSQMGWPYTSFQPQEKDYDINHKKGVEYVFNDDVYIRRETLRVWHKVEERLNKWLMGEVIVKPMPHVLIGTPGIGKSFSTAPFLLYKLLHYEASQLQIIIYVVRGKAYVFHKPIGGRAGYVTFYSNYEHASTLIDQIVRDSCKTGKIKGYLIFDVDKDHPAPVKPPGDFSGIALSSPDKRQFHEWSKQNTATHIYINCDTLKDLEAIHISRWGKIAPAYKWSPPVAKEKIEREWQEIQARIRIVGPLLRHIVDSRSYEKRAQAMQNTILKLERGDTEYFRSVIRNRAFWETHEASHKLVMVVRVKEDLLLCDTYRCKPLSSYTGEAISDRLKPFIQEKSALVSELLSNRTLAAYRFKQSGIEVLSHEDALIELAKELRGLPYTGDQIPQSVLQVLQGPRLTNPLIEVPHDSTIRAGTEIEYMILYKPQSGNFPVVDAFFFVENPKTFVGLQFTISDKHSCSTSGLFKMKRCLQSYFKHWDNFSNDMVWEIIYVQRVDSEKITKPQCCEGTIEDEGQNNKVEERFWRERVHQFSATLNERIIVALNVELQVRGNNNNGVNN</sequence>
<dbReference type="AlphaFoldDB" id="Q8T9M1"/>
<name>Q8T9M1_9TRYP</name>
<accession>Q8T9M1</accession>
<feature type="domain" description="Retrotransposon hot spot protein,C-terminal" evidence="1">
    <location>
        <begin position="180"/>
        <end position="494"/>
    </location>
</feature>
<dbReference type="VEuPathDB" id="TriTrypDB:Tb1125.6.160"/>
<dbReference type="InterPro" id="IPR006518">
    <property type="entry name" value="Trypano_RHS"/>
</dbReference>
<protein>
    <submittedName>
        <fullName evidence="3">RHS1</fullName>
    </submittedName>
</protein>
<dbReference type="InterPro" id="IPR052980">
    <property type="entry name" value="Crinkler_effector"/>
</dbReference>
<dbReference type="EMBL" id="AY046895">
    <property type="protein sequence ID" value="AAL14360.1"/>
    <property type="molecule type" value="Genomic_DNA"/>
</dbReference>
<organism evidence="3">
    <name type="scientific">Trypanosoma brucei</name>
    <dbReference type="NCBI Taxonomy" id="5691"/>
    <lineage>
        <taxon>Eukaryota</taxon>
        <taxon>Discoba</taxon>
        <taxon>Euglenozoa</taxon>
        <taxon>Kinetoplastea</taxon>
        <taxon>Metakinetoplastina</taxon>
        <taxon>Trypanosomatida</taxon>
        <taxon>Trypanosomatidae</taxon>
        <taxon>Trypanosoma</taxon>
    </lineage>
</organism>
<reference evidence="3" key="1">
    <citation type="journal article" date="2002" name="Eukaryot. Cell">
        <title>A new, expressed multigene family containing a hot spot for insertion of retroelements is associated with polymorphic subtelomeric regions of Trypanosoma brucei.</title>
        <authorList>
            <person name="Bringaud F."/>
            <person name="Biteau N."/>
            <person name="Melville S.E."/>
            <person name="Hez S."/>
            <person name="El-Sayed N.M."/>
            <person name="Leech V."/>
            <person name="Berriman M."/>
            <person name="Hall N."/>
            <person name="Donelson J.E."/>
            <person name="Baltz T."/>
        </authorList>
    </citation>
    <scope>NUCLEOTIDE SEQUENCE</scope>
    <source>
        <strain evidence="3">AnTat1</strain>
    </source>
</reference>
<proteinExistence type="predicted"/>
<dbReference type="PANTHER" id="PTHR33129:SF3">
    <property type="entry name" value="HOT SPOT (RHS) PROTEIN, PUTATIVE-RELATED"/>
    <property type="match status" value="1"/>
</dbReference>
<dbReference type="InterPro" id="IPR046836">
    <property type="entry name" value="RHS_C"/>
</dbReference>
<dbReference type="Pfam" id="PF07999">
    <property type="entry name" value="RHSP"/>
    <property type="match status" value="1"/>
</dbReference>
<dbReference type="VEuPathDB" id="TriTrypDB:Tb427_000774500"/>
<feature type="domain" description="Retrotransposon hot spot protein N-terminal" evidence="2">
    <location>
        <begin position="51"/>
        <end position="178"/>
    </location>
</feature>
<evidence type="ECO:0000259" key="2">
    <source>
        <dbReference type="Pfam" id="PF20445"/>
    </source>
</evidence>
<gene>
    <name evidence="3" type="primary">RHS1</name>
</gene>
<dbReference type="PANTHER" id="PTHR33129">
    <property type="entry name" value="PROTEIN KINASE DOMAIN-CONTAINING PROTEIN-RELATED"/>
    <property type="match status" value="1"/>
</dbReference>
<dbReference type="VEuPathDB" id="TriTrypDB:Tbg972.5.150"/>